<dbReference type="InterPro" id="IPR055259">
    <property type="entry name" value="YkvP/CgeB_Glyco_trans-like"/>
</dbReference>
<organism evidence="2 3">
    <name type="scientific">Dulcicalothrix desertica PCC 7102</name>
    <dbReference type="NCBI Taxonomy" id="232991"/>
    <lineage>
        <taxon>Bacteria</taxon>
        <taxon>Bacillati</taxon>
        <taxon>Cyanobacteriota</taxon>
        <taxon>Cyanophyceae</taxon>
        <taxon>Nostocales</taxon>
        <taxon>Calotrichaceae</taxon>
        <taxon>Dulcicalothrix</taxon>
    </lineage>
</organism>
<dbReference type="Pfam" id="PF13524">
    <property type="entry name" value="Glyco_trans_1_2"/>
    <property type="match status" value="1"/>
</dbReference>
<dbReference type="EMBL" id="RSCL01000030">
    <property type="protein sequence ID" value="RUS98022.1"/>
    <property type="molecule type" value="Genomic_DNA"/>
</dbReference>
<protein>
    <recommendedName>
        <fullName evidence="1">Spore protein YkvP/CgeB glycosyl transferase-like domain-containing protein</fullName>
    </recommendedName>
</protein>
<dbReference type="AlphaFoldDB" id="A0A3S1C6X8"/>
<reference evidence="2" key="2">
    <citation type="journal article" date="2019" name="Genome Biol. Evol.">
        <title>Day and night: Metabolic profiles and evolutionary relationships of six axenic non-marine cyanobacteria.</title>
        <authorList>
            <person name="Will S.E."/>
            <person name="Henke P."/>
            <person name="Boedeker C."/>
            <person name="Huang S."/>
            <person name="Brinkmann H."/>
            <person name="Rohde M."/>
            <person name="Jarek M."/>
            <person name="Friedl T."/>
            <person name="Seufert S."/>
            <person name="Schumacher M."/>
            <person name="Overmann J."/>
            <person name="Neumann-Schaal M."/>
            <person name="Petersen J."/>
        </authorList>
    </citation>
    <scope>NUCLEOTIDE SEQUENCE [LARGE SCALE GENOMIC DNA]</scope>
    <source>
        <strain evidence="2">PCC 7102</strain>
    </source>
</reference>
<dbReference type="Proteomes" id="UP000271624">
    <property type="component" value="Unassembled WGS sequence"/>
</dbReference>
<comment type="caution">
    <text evidence="2">The sequence shown here is derived from an EMBL/GenBank/DDBJ whole genome shotgun (WGS) entry which is preliminary data.</text>
</comment>
<feature type="domain" description="Spore protein YkvP/CgeB glycosyl transferase-like" evidence="1">
    <location>
        <begin position="266"/>
        <end position="379"/>
    </location>
</feature>
<proteinExistence type="predicted"/>
<sequence length="405" mass="46953">MLSTTSNKSLFDMSSNNHNHNHLTSSYFDSTSEYNSNGTARILIASMRGFHAEAYRSAEFEFEDAICEFDSADVLAPVLNSNFTNKVYKPLANYLAVKTARKEWLQSGCMTSRVEQEYDLFFFICQHYWDITCINSIKGWREKCRQAVLWIDEIWVKELSNPKTRVCLELLKEFDYIFTTQKASAKAISDLIHRPCYSIPYAVDALQFCPVTTEVQRSIDIYSIGRRSPIVHQSLLEFSKQQNLLYLHDTLKGLQMNNYKEHRKLYSDLIKRSRYFIANKAKFDTPEQTGGQEELGSRFFEGAAGGAVMIGIPPNCEAFSEYFDWEDVVIPIAYDTNNLGDIICELNTQPERLHKIRQNNIVNTLLRNDWVYRWEKILEKVGLDLTPKMVSRKAYLYDLAQLQKN</sequence>
<gene>
    <name evidence="2" type="ORF">DSM106972_082410</name>
</gene>
<name>A0A3S1C6X8_9CYAN</name>
<evidence type="ECO:0000313" key="2">
    <source>
        <dbReference type="EMBL" id="RUS98022.1"/>
    </source>
</evidence>
<accession>A0A3S1C6X8</accession>
<evidence type="ECO:0000259" key="1">
    <source>
        <dbReference type="Pfam" id="PF13524"/>
    </source>
</evidence>
<reference evidence="2" key="1">
    <citation type="submission" date="2018-12" db="EMBL/GenBank/DDBJ databases">
        <authorList>
            <person name="Will S."/>
            <person name="Neumann-Schaal M."/>
            <person name="Henke P."/>
        </authorList>
    </citation>
    <scope>NUCLEOTIDE SEQUENCE</scope>
    <source>
        <strain evidence="2">PCC 7102</strain>
    </source>
</reference>
<keyword evidence="3" id="KW-1185">Reference proteome</keyword>
<dbReference type="OrthoDB" id="429264at2"/>
<evidence type="ECO:0000313" key="3">
    <source>
        <dbReference type="Proteomes" id="UP000271624"/>
    </source>
</evidence>